<sequence length="361" mass="41523">MLSFNTTIRKIHLWLGLTCGLIASFSGLTGSLYVWQPEITAALNPELLQVENIENIKEGTILKSAVSLIETRKDRIDKIFLPYREQQTIAIQFKNGKTNYYHPVTSESLGEKSVSISFFESLLNLHRTLGIPLIGKYIIGTSAIIFFLILITSGVYIWWKAYANNLRKGIKVKWKAKKRKFNFDLHKALGIYFFIPLLIIAFTGSYFTFNSTYKSVLKVFNSQHTNLIKQQKNENFSSLNETLLNSNKGYALRAIYFPKDKTDKYRLRYIKNRFIKAGYRKTKEVEITKKGDITTLSDFRFDSNSNRIAAQFYPIHIGEIAGVFGRILVFISGVVPLVLFITGFRMYRLKKKKGLKRKALS</sequence>
<keyword evidence="1" id="KW-0472">Membrane</keyword>
<comment type="caution">
    <text evidence="2">The sequence shown here is derived from an EMBL/GenBank/DDBJ whole genome shotgun (WGS) entry which is preliminary data.</text>
</comment>
<feature type="transmembrane region" description="Helical" evidence="1">
    <location>
        <begin position="323"/>
        <end position="347"/>
    </location>
</feature>
<dbReference type="OrthoDB" id="111691at2"/>
<dbReference type="InterPro" id="IPR005625">
    <property type="entry name" value="PepSY-ass_TM"/>
</dbReference>
<dbReference type="AlphaFoldDB" id="A0A4R1RIW1"/>
<feature type="transmembrane region" description="Helical" evidence="1">
    <location>
        <begin position="12"/>
        <end position="35"/>
    </location>
</feature>
<dbReference type="Proteomes" id="UP000295455">
    <property type="component" value="Unassembled WGS sequence"/>
</dbReference>
<keyword evidence="3" id="KW-1185">Reference proteome</keyword>
<proteinExistence type="predicted"/>
<dbReference type="Pfam" id="PF03929">
    <property type="entry name" value="PepSY_TM"/>
    <property type="match status" value="1"/>
</dbReference>
<protein>
    <submittedName>
        <fullName evidence="2">Putative iron-regulated membrane protein</fullName>
    </submittedName>
</protein>
<keyword evidence="1" id="KW-1133">Transmembrane helix</keyword>
<dbReference type="EMBL" id="SLUP01000005">
    <property type="protein sequence ID" value="TCL65602.1"/>
    <property type="molecule type" value="Genomic_DNA"/>
</dbReference>
<accession>A0A4R1RIW1</accession>
<evidence type="ECO:0000313" key="2">
    <source>
        <dbReference type="EMBL" id="TCL65602.1"/>
    </source>
</evidence>
<dbReference type="RefSeq" id="WP_132218010.1">
    <property type="nucleotide sequence ID" value="NZ_OX156936.1"/>
</dbReference>
<gene>
    <name evidence="2" type="ORF">EV196_105265</name>
</gene>
<name>A0A4R1RIW1_9FLAO</name>
<feature type="transmembrane region" description="Helical" evidence="1">
    <location>
        <begin position="137"/>
        <end position="159"/>
    </location>
</feature>
<feature type="transmembrane region" description="Helical" evidence="1">
    <location>
        <begin position="188"/>
        <end position="209"/>
    </location>
</feature>
<dbReference type="PANTHER" id="PTHR34219">
    <property type="entry name" value="IRON-REGULATED INNER MEMBRANE PROTEIN-RELATED"/>
    <property type="match status" value="1"/>
</dbReference>
<organism evidence="2 3">
    <name type="scientific">Mariniflexile fucanivorans</name>
    <dbReference type="NCBI Taxonomy" id="264023"/>
    <lineage>
        <taxon>Bacteria</taxon>
        <taxon>Pseudomonadati</taxon>
        <taxon>Bacteroidota</taxon>
        <taxon>Flavobacteriia</taxon>
        <taxon>Flavobacteriales</taxon>
        <taxon>Flavobacteriaceae</taxon>
        <taxon>Mariniflexile</taxon>
    </lineage>
</organism>
<reference evidence="2 3" key="1">
    <citation type="submission" date="2019-03" db="EMBL/GenBank/DDBJ databases">
        <title>Genomic Encyclopedia of Type Strains, Phase IV (KMG-IV): sequencing the most valuable type-strain genomes for metagenomic binning, comparative biology and taxonomic classification.</title>
        <authorList>
            <person name="Goeker M."/>
        </authorList>
    </citation>
    <scope>NUCLEOTIDE SEQUENCE [LARGE SCALE GENOMIC DNA]</scope>
    <source>
        <strain evidence="2 3">DSM 18792</strain>
    </source>
</reference>
<keyword evidence="1" id="KW-0812">Transmembrane</keyword>
<evidence type="ECO:0000313" key="3">
    <source>
        <dbReference type="Proteomes" id="UP000295455"/>
    </source>
</evidence>
<evidence type="ECO:0000256" key="1">
    <source>
        <dbReference type="SAM" id="Phobius"/>
    </source>
</evidence>